<feature type="compositionally biased region" description="Polar residues" evidence="8">
    <location>
        <begin position="105"/>
        <end position="115"/>
    </location>
</feature>
<feature type="compositionally biased region" description="Basic and acidic residues" evidence="8">
    <location>
        <begin position="314"/>
        <end position="332"/>
    </location>
</feature>
<feature type="region of interest" description="Disordered" evidence="8">
    <location>
        <begin position="933"/>
        <end position="960"/>
    </location>
</feature>
<evidence type="ECO:0000259" key="9">
    <source>
        <dbReference type="PROSITE" id="PS50245"/>
    </source>
</evidence>
<keyword evidence="2" id="KW-0963">Cytoplasm</keyword>
<dbReference type="Pfam" id="PF01302">
    <property type="entry name" value="CAP_GLY"/>
    <property type="match status" value="1"/>
</dbReference>
<comment type="caution">
    <text evidence="10">The sequence shown here is derived from an EMBL/GenBank/DDBJ whole genome shotgun (WGS) entry which is preliminary data.</text>
</comment>
<dbReference type="Gene3D" id="2.30.30.190">
    <property type="entry name" value="CAP Gly-rich-like domain"/>
    <property type="match status" value="1"/>
</dbReference>
<feature type="region of interest" description="Disordered" evidence="8">
    <location>
        <begin position="137"/>
        <end position="156"/>
    </location>
</feature>
<feature type="domain" description="CAP-Gly" evidence="9">
    <location>
        <begin position="181"/>
        <end position="224"/>
    </location>
</feature>
<feature type="compositionally biased region" description="Polar residues" evidence="8">
    <location>
        <begin position="334"/>
        <end position="345"/>
    </location>
</feature>
<feature type="coiled-coil region" evidence="7">
    <location>
        <begin position="452"/>
        <end position="630"/>
    </location>
</feature>
<keyword evidence="6" id="KW-0206">Cytoskeleton</keyword>
<dbReference type="PROSITE" id="PS00845">
    <property type="entry name" value="CAP_GLY_1"/>
    <property type="match status" value="1"/>
</dbReference>
<feature type="compositionally biased region" description="Low complexity" evidence="8">
    <location>
        <begin position="117"/>
        <end position="126"/>
    </location>
</feature>
<evidence type="ECO:0000256" key="1">
    <source>
        <dbReference type="ARBA" id="ARBA00004245"/>
    </source>
</evidence>
<feature type="coiled-coil region" evidence="7">
    <location>
        <begin position="654"/>
        <end position="829"/>
    </location>
</feature>
<feature type="compositionally biased region" description="Polar residues" evidence="8">
    <location>
        <begin position="427"/>
        <end position="440"/>
    </location>
</feature>
<proteinExistence type="predicted"/>
<evidence type="ECO:0000256" key="4">
    <source>
        <dbReference type="ARBA" id="ARBA00022737"/>
    </source>
</evidence>
<dbReference type="InterPro" id="IPR036859">
    <property type="entry name" value="CAP-Gly_dom_sf"/>
</dbReference>
<dbReference type="PANTHER" id="PTHR18916">
    <property type="entry name" value="DYNACTIN 1-RELATED MICROTUBULE-BINDING"/>
    <property type="match status" value="1"/>
</dbReference>
<sequence>MSRIARPFHVTLHEDSVQEPMSRIASGYQNGPSTKKRLARLPNSYTRDDSMGPADAPKVQRRSNPMASSTTMTKRPSKTAKATMRSSTSSTEELSEPEPILRYSPPNNKATTKTRSSFHSVSSTPSPNELSATITKTAVNGGKKSPSTSTTTNTTSATAIPVGSTVSVPSMGVSGTLRFMGPTDFKPGIWAGIELDDSGMGKNDGCVQGIRYFTCPPQKGLFISDSKIVALNVDPPVEGKKANNTSATMISNHTGLSPPTQRRSRQPLPEASRSSIVSSRRSKTTLSTSSRKPSKTSVTRSADTAGTTKSSRYSADRSAVDKSSRYSVDHSKSSRYSLDNKSSSGAVDKSSKYSVASTGGVDKSSRYSIDKSSILDAPPVPPVPDVNTQNELLQKRTSLLQDTLAPSSAISTSPSSTPSPAAITNGDLRTSPDTSTSGGVSEQELYHLYELLEKEQREKDKLAAEITSKEAAWERLVSTKESYALRVKEKEDEITRLQNNLSDIQEKFTTAQQQLEEQQTQLAKNIKDDSSQEQSLRRIEKLEGIIEDMKTKASDTMESYESQLRESKGQLDHLRHALKEQETMSAALERECEELRKAGLEAIHAYETSIQELKKQCQTTEEDKNRQIEGLNKIISDLRGGGDFTTEDHQDRYADEWHDQRIRLEEQLELATDEVEQERIRNNTLVHENDKLKSEIQLFHMSTASSDDRFDTLRRELETELQDKRRLMEEADAAFEAQARAEDENYQMKMARVKMERELEEAQQQIQLLQQQNPDHVTDTTPATPSELAQLTTQLTEEQNARKLLQQECDRLRESQNGLEQECMRLMDELMVVEQGGNKSSTASTTDHGSNTSSVELQQRIKNLEDEVLQERLRYNDLEHTKRTEINQLSNELAELETLVENGVFEDNDLQEALNIERKRVQSLEKELKALKETNKPTTPVTLSEPKTHQKSPSTITTKQQPSINDDLYCELCETHGHDVLDCTALEPFEGQMKNPKDQQVYCENCDLAGIHSTLDCPNQDEIF</sequence>
<feature type="compositionally biased region" description="Low complexity" evidence="8">
    <location>
        <begin position="405"/>
        <end position="424"/>
    </location>
</feature>
<keyword evidence="4" id="KW-0677">Repeat</keyword>
<dbReference type="GO" id="GO:0005938">
    <property type="term" value="C:cell cortex"/>
    <property type="evidence" value="ECO:0007669"/>
    <property type="project" value="TreeGrafter"/>
</dbReference>
<dbReference type="InterPro" id="IPR000938">
    <property type="entry name" value="CAP-Gly_domain"/>
</dbReference>
<dbReference type="PROSITE" id="PS50245">
    <property type="entry name" value="CAP_GLY_2"/>
    <property type="match status" value="1"/>
</dbReference>
<feature type="region of interest" description="Disordered" evidence="8">
    <location>
        <begin position="240"/>
        <end position="365"/>
    </location>
</feature>
<feature type="region of interest" description="Disordered" evidence="8">
    <location>
        <begin position="1"/>
        <end position="131"/>
    </location>
</feature>
<evidence type="ECO:0000256" key="8">
    <source>
        <dbReference type="SAM" id="MobiDB-lite"/>
    </source>
</evidence>
<name>A0AAD5PDL8_9FUNG</name>
<feature type="compositionally biased region" description="Low complexity" evidence="8">
    <location>
        <begin position="145"/>
        <end position="156"/>
    </location>
</feature>
<dbReference type="Pfam" id="PF16641">
    <property type="entry name" value="CLIP1_ZNF"/>
    <property type="match status" value="1"/>
</dbReference>
<evidence type="ECO:0000256" key="6">
    <source>
        <dbReference type="ARBA" id="ARBA00023212"/>
    </source>
</evidence>
<evidence type="ECO:0000256" key="7">
    <source>
        <dbReference type="SAM" id="Coils"/>
    </source>
</evidence>
<dbReference type="Proteomes" id="UP001209540">
    <property type="component" value="Unassembled WGS sequence"/>
</dbReference>
<reference evidence="10" key="1">
    <citation type="journal article" date="2022" name="IScience">
        <title>Evolution of zygomycete secretomes and the origins of terrestrial fungal ecologies.</title>
        <authorList>
            <person name="Chang Y."/>
            <person name="Wang Y."/>
            <person name="Mondo S."/>
            <person name="Ahrendt S."/>
            <person name="Andreopoulos W."/>
            <person name="Barry K."/>
            <person name="Beard J."/>
            <person name="Benny G.L."/>
            <person name="Blankenship S."/>
            <person name="Bonito G."/>
            <person name="Cuomo C."/>
            <person name="Desiro A."/>
            <person name="Gervers K.A."/>
            <person name="Hundley H."/>
            <person name="Kuo A."/>
            <person name="LaButti K."/>
            <person name="Lang B.F."/>
            <person name="Lipzen A."/>
            <person name="O'Donnell K."/>
            <person name="Pangilinan J."/>
            <person name="Reynolds N."/>
            <person name="Sandor L."/>
            <person name="Smith M.E."/>
            <person name="Tsang A."/>
            <person name="Grigoriev I.V."/>
            <person name="Stajich J.E."/>
            <person name="Spatafora J.W."/>
        </authorList>
    </citation>
    <scope>NUCLEOTIDE SEQUENCE</scope>
    <source>
        <strain evidence="10">RSA 2281</strain>
    </source>
</reference>
<accession>A0AAD5PDL8</accession>
<keyword evidence="3" id="KW-0493">Microtubule</keyword>
<feature type="compositionally biased region" description="Polar residues" evidence="8">
    <location>
        <begin position="302"/>
        <end position="313"/>
    </location>
</feature>
<feature type="region of interest" description="Disordered" evidence="8">
    <location>
        <begin position="404"/>
        <end position="441"/>
    </location>
</feature>
<dbReference type="SUPFAM" id="SSF74924">
    <property type="entry name" value="Cap-Gly domain"/>
    <property type="match status" value="1"/>
</dbReference>
<dbReference type="GO" id="GO:0031122">
    <property type="term" value="P:cytoplasmic microtubule organization"/>
    <property type="evidence" value="ECO:0007669"/>
    <property type="project" value="TreeGrafter"/>
</dbReference>
<feature type="compositionally biased region" description="Low complexity" evidence="8">
    <location>
        <begin position="272"/>
        <end position="301"/>
    </location>
</feature>
<feature type="compositionally biased region" description="Polar residues" evidence="8">
    <location>
        <begin position="951"/>
        <end position="960"/>
    </location>
</feature>
<evidence type="ECO:0000256" key="2">
    <source>
        <dbReference type="ARBA" id="ARBA00022490"/>
    </source>
</evidence>
<dbReference type="GO" id="GO:0051010">
    <property type="term" value="F:microtubule plus-end binding"/>
    <property type="evidence" value="ECO:0007669"/>
    <property type="project" value="TreeGrafter"/>
</dbReference>
<keyword evidence="5 7" id="KW-0175">Coiled coil</keyword>
<gene>
    <name evidence="10" type="ORF">BDA99DRAFT_464085</name>
</gene>
<protein>
    <recommendedName>
        <fullName evidence="9">CAP-Gly domain-containing protein</fullName>
    </recommendedName>
</protein>
<evidence type="ECO:0000256" key="3">
    <source>
        <dbReference type="ARBA" id="ARBA00022701"/>
    </source>
</evidence>
<dbReference type="PANTHER" id="PTHR18916:SF88">
    <property type="entry name" value="CAP-GLY DOMAIN-CONTAINING PROTEIN"/>
    <property type="match status" value="1"/>
</dbReference>
<feature type="compositionally biased region" description="Polar residues" evidence="8">
    <location>
        <begin position="62"/>
        <end position="74"/>
    </location>
</feature>
<evidence type="ECO:0000256" key="5">
    <source>
        <dbReference type="ARBA" id="ARBA00023054"/>
    </source>
</evidence>
<dbReference type="InterPro" id="IPR032108">
    <property type="entry name" value="CLIP1_ZNF"/>
</dbReference>
<dbReference type="GO" id="GO:0005634">
    <property type="term" value="C:nucleus"/>
    <property type="evidence" value="ECO:0007669"/>
    <property type="project" value="TreeGrafter"/>
</dbReference>
<evidence type="ECO:0000313" key="11">
    <source>
        <dbReference type="Proteomes" id="UP001209540"/>
    </source>
</evidence>
<dbReference type="GO" id="GO:0035371">
    <property type="term" value="C:microtubule plus-end"/>
    <property type="evidence" value="ECO:0007669"/>
    <property type="project" value="TreeGrafter"/>
</dbReference>
<comment type="subcellular location">
    <subcellularLocation>
        <location evidence="1">Cytoplasm</location>
        <location evidence="1">Cytoskeleton</location>
    </subcellularLocation>
</comment>
<reference evidence="10" key="2">
    <citation type="submission" date="2023-02" db="EMBL/GenBank/DDBJ databases">
        <authorList>
            <consortium name="DOE Joint Genome Institute"/>
            <person name="Mondo S.J."/>
            <person name="Chang Y."/>
            <person name="Wang Y."/>
            <person name="Ahrendt S."/>
            <person name="Andreopoulos W."/>
            <person name="Barry K."/>
            <person name="Beard J."/>
            <person name="Benny G.L."/>
            <person name="Blankenship S."/>
            <person name="Bonito G."/>
            <person name="Cuomo C."/>
            <person name="Desiro A."/>
            <person name="Gervers K.A."/>
            <person name="Hundley H."/>
            <person name="Kuo A."/>
            <person name="LaButti K."/>
            <person name="Lang B.F."/>
            <person name="Lipzen A."/>
            <person name="O'Donnell K."/>
            <person name="Pangilinan J."/>
            <person name="Reynolds N."/>
            <person name="Sandor L."/>
            <person name="Smith M.W."/>
            <person name="Tsang A."/>
            <person name="Grigoriev I.V."/>
            <person name="Stajich J.E."/>
            <person name="Spatafora J.W."/>
        </authorList>
    </citation>
    <scope>NUCLEOTIDE SEQUENCE</scope>
    <source>
        <strain evidence="10">RSA 2281</strain>
    </source>
</reference>
<organism evidence="10 11">
    <name type="scientific">Phascolomyces articulosus</name>
    <dbReference type="NCBI Taxonomy" id="60185"/>
    <lineage>
        <taxon>Eukaryota</taxon>
        <taxon>Fungi</taxon>
        <taxon>Fungi incertae sedis</taxon>
        <taxon>Mucoromycota</taxon>
        <taxon>Mucoromycotina</taxon>
        <taxon>Mucoromycetes</taxon>
        <taxon>Mucorales</taxon>
        <taxon>Lichtheimiaceae</taxon>
        <taxon>Phascolomyces</taxon>
    </lineage>
</organism>
<dbReference type="SMART" id="SM01052">
    <property type="entry name" value="CAP_GLY"/>
    <property type="match status" value="1"/>
</dbReference>
<dbReference type="EMBL" id="JAIXMP010000014">
    <property type="protein sequence ID" value="KAI9262250.1"/>
    <property type="molecule type" value="Genomic_DNA"/>
</dbReference>
<evidence type="ECO:0000313" key="10">
    <source>
        <dbReference type="EMBL" id="KAI9262250.1"/>
    </source>
</evidence>
<feature type="compositionally biased region" description="Polar residues" evidence="8">
    <location>
        <begin position="242"/>
        <end position="261"/>
    </location>
</feature>
<dbReference type="AlphaFoldDB" id="A0AAD5PDL8"/>
<keyword evidence="11" id="KW-1185">Reference proteome</keyword>